<dbReference type="OrthoDB" id="7062868at2"/>
<dbReference type="InterPro" id="IPR002716">
    <property type="entry name" value="PIN_dom"/>
</dbReference>
<dbReference type="CDD" id="cd09854">
    <property type="entry name" value="PIN_VapC-like"/>
    <property type="match status" value="1"/>
</dbReference>
<dbReference type="Pfam" id="PF01850">
    <property type="entry name" value="PIN"/>
    <property type="match status" value="1"/>
</dbReference>
<organism evidence="2 3">
    <name type="scientific">Halomicronema hongdechloris C2206</name>
    <dbReference type="NCBI Taxonomy" id="1641165"/>
    <lineage>
        <taxon>Bacteria</taxon>
        <taxon>Bacillati</taxon>
        <taxon>Cyanobacteriota</taxon>
        <taxon>Cyanophyceae</taxon>
        <taxon>Nodosilineales</taxon>
        <taxon>Nodosilineaceae</taxon>
        <taxon>Halomicronema</taxon>
    </lineage>
</organism>
<dbReference type="EMBL" id="CP021983">
    <property type="protein sequence ID" value="ASC70335.1"/>
    <property type="molecule type" value="Genomic_DNA"/>
</dbReference>
<proteinExistence type="predicted"/>
<evidence type="ECO:0000313" key="2">
    <source>
        <dbReference type="EMBL" id="ASC70335.1"/>
    </source>
</evidence>
<dbReference type="SUPFAM" id="SSF88723">
    <property type="entry name" value="PIN domain-like"/>
    <property type="match status" value="1"/>
</dbReference>
<accession>A0A1Z3HJ68</accession>
<evidence type="ECO:0000313" key="3">
    <source>
        <dbReference type="Proteomes" id="UP000191901"/>
    </source>
</evidence>
<reference evidence="2 3" key="1">
    <citation type="journal article" date="2016" name="Biochim. Biophys. Acta">
        <title>Characterization of red-shifted phycobilisomes isolated from the chlorophyll f-containing cyanobacterium Halomicronema hongdechloris.</title>
        <authorList>
            <person name="Li Y."/>
            <person name="Lin Y."/>
            <person name="Garvey C.J."/>
            <person name="Birch D."/>
            <person name="Corkery R.W."/>
            <person name="Loughlin P.C."/>
            <person name="Scheer H."/>
            <person name="Willows R.D."/>
            <person name="Chen M."/>
        </authorList>
    </citation>
    <scope>NUCLEOTIDE SEQUENCE [LARGE SCALE GENOMIC DNA]</scope>
    <source>
        <strain evidence="2 3">C2206</strain>
    </source>
</reference>
<dbReference type="RefSeq" id="WP_080810465.1">
    <property type="nucleotide sequence ID" value="NZ_CP021983.2"/>
</dbReference>
<protein>
    <recommendedName>
        <fullName evidence="1">PIN domain-containing protein</fullName>
    </recommendedName>
</protein>
<gene>
    <name evidence="2" type="ORF">XM38_012730</name>
</gene>
<keyword evidence="3" id="KW-1185">Reference proteome</keyword>
<sequence>MTKYLLDTNIVLRFSNPSDEQHRLVTEAVATLLMHADECYLTAQVLIELWVVATRPVDVNGLGWSVEQTHNIIAQLLERFPVAEERPQIFSTWLAVVTKNQIKGKRTHDARIVAVMTTCDISHILTLNPDDFTGMSGVAVVHPQEVITKV</sequence>
<name>A0A1Z3HJ68_9CYAN</name>
<dbReference type="AlphaFoldDB" id="A0A1Z3HJ68"/>
<dbReference type="InterPro" id="IPR029060">
    <property type="entry name" value="PIN-like_dom_sf"/>
</dbReference>
<dbReference type="STRING" id="1641165.XM38_14495"/>
<evidence type="ECO:0000259" key="1">
    <source>
        <dbReference type="Pfam" id="PF01850"/>
    </source>
</evidence>
<feature type="domain" description="PIN" evidence="1">
    <location>
        <begin position="4"/>
        <end position="130"/>
    </location>
</feature>
<dbReference type="Gene3D" id="3.40.50.1010">
    <property type="entry name" value="5'-nuclease"/>
    <property type="match status" value="1"/>
</dbReference>
<dbReference type="KEGG" id="hhg:XM38_012730"/>
<dbReference type="Proteomes" id="UP000191901">
    <property type="component" value="Chromosome"/>
</dbReference>